<dbReference type="InterPro" id="IPR001669">
    <property type="entry name" value="Arg_repress"/>
</dbReference>
<dbReference type="HAMAP" id="MF_00173">
    <property type="entry name" value="Arg_repressor"/>
    <property type="match status" value="1"/>
</dbReference>
<comment type="pathway">
    <text evidence="8">Amino-acid biosynthesis; L-arginine biosynthesis [regulation].</text>
</comment>
<keyword evidence="4 8" id="KW-0678">Repressor</keyword>
<dbReference type="AlphaFoldDB" id="A0A6G7Y8W7"/>
<comment type="similarity">
    <text evidence="2 8">Belongs to the ArgR family.</text>
</comment>
<dbReference type="PRINTS" id="PR01467">
    <property type="entry name" value="ARGREPRESSOR"/>
</dbReference>
<comment type="subcellular location">
    <subcellularLocation>
        <location evidence="1 8">Cytoplasm</location>
    </subcellularLocation>
</comment>
<dbReference type="GO" id="GO:0006526">
    <property type="term" value="P:L-arginine biosynthetic process"/>
    <property type="evidence" value="ECO:0007669"/>
    <property type="project" value="UniProtKB-UniPathway"/>
</dbReference>
<dbReference type="GO" id="GO:0034618">
    <property type="term" value="F:arginine binding"/>
    <property type="evidence" value="ECO:0007669"/>
    <property type="project" value="InterPro"/>
</dbReference>
<evidence type="ECO:0000256" key="7">
    <source>
        <dbReference type="ARBA" id="ARBA00023163"/>
    </source>
</evidence>
<dbReference type="NCBIfam" id="NF002880">
    <property type="entry name" value="PRK03341.1"/>
    <property type="match status" value="1"/>
</dbReference>
<dbReference type="UniPathway" id="UPA00068"/>
<evidence type="ECO:0000256" key="8">
    <source>
        <dbReference type="HAMAP-Rule" id="MF_00173"/>
    </source>
</evidence>
<dbReference type="Pfam" id="PF02863">
    <property type="entry name" value="Arg_repressor_C"/>
    <property type="match status" value="1"/>
</dbReference>
<evidence type="ECO:0000313" key="12">
    <source>
        <dbReference type="EMBL" id="QIK73220.1"/>
    </source>
</evidence>
<protein>
    <recommendedName>
        <fullName evidence="8 9">Arginine repressor</fullName>
    </recommendedName>
</protein>
<dbReference type="PANTHER" id="PTHR34471:SF1">
    <property type="entry name" value="ARGININE REPRESSOR"/>
    <property type="match status" value="1"/>
</dbReference>
<gene>
    <name evidence="8" type="primary">argR</name>
    <name evidence="12" type="ORF">G7070_14320</name>
</gene>
<dbReference type="Pfam" id="PF01316">
    <property type="entry name" value="Arg_repressor"/>
    <property type="match status" value="1"/>
</dbReference>
<evidence type="ECO:0000256" key="4">
    <source>
        <dbReference type="ARBA" id="ARBA00022491"/>
    </source>
</evidence>
<dbReference type="Gene3D" id="1.10.10.10">
    <property type="entry name" value="Winged helix-like DNA-binding domain superfamily/Winged helix DNA-binding domain"/>
    <property type="match status" value="1"/>
</dbReference>
<keyword evidence="6 8" id="KW-0238">DNA-binding</keyword>
<evidence type="ECO:0000259" key="10">
    <source>
        <dbReference type="Pfam" id="PF01316"/>
    </source>
</evidence>
<dbReference type="KEGG" id="prv:G7070_14320"/>
<dbReference type="GO" id="GO:0051259">
    <property type="term" value="P:protein complex oligomerization"/>
    <property type="evidence" value="ECO:0007669"/>
    <property type="project" value="InterPro"/>
</dbReference>
<evidence type="ECO:0000313" key="13">
    <source>
        <dbReference type="Proteomes" id="UP000501058"/>
    </source>
</evidence>
<dbReference type="RefSeq" id="WP_166234291.1">
    <property type="nucleotide sequence ID" value="NZ_CP049865.1"/>
</dbReference>
<keyword evidence="8" id="KW-0055">Arginine biosynthesis</keyword>
<dbReference type="GO" id="GO:0005737">
    <property type="term" value="C:cytoplasm"/>
    <property type="evidence" value="ECO:0007669"/>
    <property type="project" value="UniProtKB-SubCell"/>
</dbReference>
<keyword evidence="5 8" id="KW-0805">Transcription regulation</keyword>
<dbReference type="EMBL" id="CP049865">
    <property type="protein sequence ID" value="QIK73220.1"/>
    <property type="molecule type" value="Genomic_DNA"/>
</dbReference>
<dbReference type="PANTHER" id="PTHR34471">
    <property type="entry name" value="ARGININE REPRESSOR"/>
    <property type="match status" value="1"/>
</dbReference>
<dbReference type="InterPro" id="IPR020900">
    <property type="entry name" value="Arg_repress_DNA-bd"/>
</dbReference>
<dbReference type="InterPro" id="IPR036388">
    <property type="entry name" value="WH-like_DNA-bd_sf"/>
</dbReference>
<dbReference type="InterPro" id="IPR036251">
    <property type="entry name" value="Arg_repress_C_sf"/>
</dbReference>
<evidence type="ECO:0000256" key="9">
    <source>
        <dbReference type="NCBIfam" id="TIGR01529"/>
    </source>
</evidence>
<keyword evidence="13" id="KW-1185">Reference proteome</keyword>
<proteinExistence type="inferred from homology"/>
<evidence type="ECO:0000256" key="6">
    <source>
        <dbReference type="ARBA" id="ARBA00023125"/>
    </source>
</evidence>
<name>A0A6G7Y8W7_9ACTN</name>
<dbReference type="GO" id="GO:0003700">
    <property type="term" value="F:DNA-binding transcription factor activity"/>
    <property type="evidence" value="ECO:0007669"/>
    <property type="project" value="UniProtKB-UniRule"/>
</dbReference>
<evidence type="ECO:0000256" key="2">
    <source>
        <dbReference type="ARBA" id="ARBA00008316"/>
    </source>
</evidence>
<keyword evidence="7 8" id="KW-0804">Transcription</keyword>
<keyword evidence="8" id="KW-0028">Amino-acid biosynthesis</keyword>
<evidence type="ECO:0000259" key="11">
    <source>
        <dbReference type="Pfam" id="PF02863"/>
    </source>
</evidence>
<feature type="domain" description="Arginine repressor DNA-binding" evidence="10">
    <location>
        <begin position="9"/>
        <end position="74"/>
    </location>
</feature>
<organism evidence="12 13">
    <name type="scientific">Propioniciclava coleopterorum</name>
    <dbReference type="NCBI Taxonomy" id="2714937"/>
    <lineage>
        <taxon>Bacteria</taxon>
        <taxon>Bacillati</taxon>
        <taxon>Actinomycetota</taxon>
        <taxon>Actinomycetes</taxon>
        <taxon>Propionibacteriales</taxon>
        <taxon>Propionibacteriaceae</taxon>
        <taxon>Propioniciclava</taxon>
    </lineage>
</organism>
<evidence type="ECO:0000256" key="1">
    <source>
        <dbReference type="ARBA" id="ARBA00004496"/>
    </source>
</evidence>
<dbReference type="GO" id="GO:1900079">
    <property type="term" value="P:regulation of arginine biosynthetic process"/>
    <property type="evidence" value="ECO:0007669"/>
    <property type="project" value="UniProtKB-UniRule"/>
</dbReference>
<evidence type="ECO:0000256" key="5">
    <source>
        <dbReference type="ARBA" id="ARBA00023015"/>
    </source>
</evidence>
<dbReference type="NCBIfam" id="TIGR01529">
    <property type="entry name" value="argR_whole"/>
    <property type="match status" value="1"/>
</dbReference>
<dbReference type="SUPFAM" id="SSF55252">
    <property type="entry name" value="C-terminal domain of arginine repressor"/>
    <property type="match status" value="1"/>
</dbReference>
<accession>A0A6G7Y8W7</accession>
<dbReference type="SUPFAM" id="SSF46785">
    <property type="entry name" value="Winged helix' DNA-binding domain"/>
    <property type="match status" value="1"/>
</dbReference>
<feature type="domain" description="Arginine repressor C-terminal" evidence="11">
    <location>
        <begin position="91"/>
        <end position="155"/>
    </location>
</feature>
<dbReference type="Gene3D" id="3.30.1360.40">
    <property type="match status" value="1"/>
</dbReference>
<sequence length="167" mass="17093">MSDRAVPGTKAARQGRIVELLTRRAIRSQTELADLLAGEGFGVSQGTLSRDLVDVGAVRLRSASGELIYAVRDVEAADVGRAQARLARLASELMLSAEASANLVVLKTPPGAAQFLASAIDRAGLDAVLGTIAGDDSILLVSRDPLGGAALAEDLLAFGAGQKGSDV</sequence>
<dbReference type="InterPro" id="IPR036390">
    <property type="entry name" value="WH_DNA-bd_sf"/>
</dbReference>
<dbReference type="GO" id="GO:0003677">
    <property type="term" value="F:DNA binding"/>
    <property type="evidence" value="ECO:0007669"/>
    <property type="project" value="UniProtKB-KW"/>
</dbReference>
<dbReference type="InterPro" id="IPR020899">
    <property type="entry name" value="Arg_repress_C"/>
</dbReference>
<reference evidence="12 13" key="1">
    <citation type="submission" date="2020-03" db="EMBL/GenBank/DDBJ databases">
        <title>Propioniciclava sp. nov., isolated from Hydrophilus acuminatus.</title>
        <authorList>
            <person name="Hyun D.-W."/>
            <person name="Bae J.-W."/>
        </authorList>
    </citation>
    <scope>NUCLEOTIDE SEQUENCE [LARGE SCALE GENOMIC DNA]</scope>
    <source>
        <strain evidence="12 13">HDW11</strain>
    </source>
</reference>
<comment type="function">
    <text evidence="8">Regulates arginine biosynthesis genes.</text>
</comment>
<keyword evidence="3 8" id="KW-0963">Cytoplasm</keyword>
<evidence type="ECO:0000256" key="3">
    <source>
        <dbReference type="ARBA" id="ARBA00022490"/>
    </source>
</evidence>
<dbReference type="Proteomes" id="UP000501058">
    <property type="component" value="Chromosome"/>
</dbReference>